<dbReference type="EMBL" id="QOUW02000172">
    <property type="protein sequence ID" value="RIW02674.1"/>
    <property type="molecule type" value="Genomic_DNA"/>
</dbReference>
<organism evidence="1 2">
    <name type="scientific">Vibrio harveyi</name>
    <name type="common">Beneckea harveyi</name>
    <dbReference type="NCBI Taxonomy" id="669"/>
    <lineage>
        <taxon>Bacteria</taxon>
        <taxon>Pseudomonadati</taxon>
        <taxon>Pseudomonadota</taxon>
        <taxon>Gammaproteobacteria</taxon>
        <taxon>Vibrionales</taxon>
        <taxon>Vibrionaceae</taxon>
        <taxon>Vibrio</taxon>
    </lineage>
</organism>
<name>A0A8B3DGM2_VIBHA</name>
<reference evidence="1 2" key="1">
    <citation type="submission" date="2018-08" db="EMBL/GenBank/DDBJ databases">
        <title>Vibrio harveyi strains pathogenic to white snook Centropomus viridis Lockington (1877) and potential probiotic bacteria.</title>
        <authorList>
            <person name="Soto-Rodriguez S."/>
            <person name="Gomez-Gil B."/>
            <person name="Lozano-Olvera R."/>
        </authorList>
    </citation>
    <scope>NUCLEOTIDE SEQUENCE [LARGE SCALE GENOMIC DNA]</scope>
    <source>
        <strain evidence="1 2">CAIM 1508</strain>
    </source>
</reference>
<gene>
    <name evidence="1" type="ORF">DS957_025045</name>
</gene>
<protein>
    <submittedName>
        <fullName evidence="1">Uncharacterized protein</fullName>
    </submittedName>
</protein>
<evidence type="ECO:0000313" key="1">
    <source>
        <dbReference type="EMBL" id="RIW02674.1"/>
    </source>
</evidence>
<accession>A0A8B3DGM2</accession>
<evidence type="ECO:0000313" key="2">
    <source>
        <dbReference type="Proteomes" id="UP000253437"/>
    </source>
</evidence>
<dbReference type="AlphaFoldDB" id="A0A8B3DGM2"/>
<proteinExistence type="predicted"/>
<dbReference type="RefSeq" id="WP_050937241.1">
    <property type="nucleotide sequence ID" value="NZ_CP118583.1"/>
</dbReference>
<sequence length="114" mass="13503">MNYEFPDELDFFERGFGWSEEYSHDEGQFSFIMQYDNGDSLIFTHSPFCNCSVSVKLVQDEVVVFDVFKENVSSIVFQAWGAEQVIRVYFSKDTENNDFLVYFNPKPRLRYSEL</sequence>
<dbReference type="Proteomes" id="UP000253437">
    <property type="component" value="Unassembled WGS sequence"/>
</dbReference>
<comment type="caution">
    <text evidence="1">The sequence shown here is derived from an EMBL/GenBank/DDBJ whole genome shotgun (WGS) entry which is preliminary data.</text>
</comment>